<evidence type="ECO:0000259" key="1">
    <source>
        <dbReference type="Pfam" id="PF19054"/>
    </source>
</evidence>
<dbReference type="RefSeq" id="WP_311628428.1">
    <property type="nucleotide sequence ID" value="NZ_JAVREN010000001.1"/>
</dbReference>
<dbReference type="Pfam" id="PF19054">
    <property type="entry name" value="DUF5753"/>
    <property type="match status" value="1"/>
</dbReference>
<dbReference type="EMBL" id="JAVREN010000001">
    <property type="protein sequence ID" value="MDT0305521.1"/>
    <property type="molecule type" value="Genomic_DNA"/>
</dbReference>
<organism evidence="2 3">
    <name type="scientific">Streptomyces boetiae</name>
    <dbReference type="NCBI Taxonomy" id="3075541"/>
    <lineage>
        <taxon>Bacteria</taxon>
        <taxon>Bacillati</taxon>
        <taxon>Actinomycetota</taxon>
        <taxon>Actinomycetes</taxon>
        <taxon>Kitasatosporales</taxon>
        <taxon>Streptomycetaceae</taxon>
        <taxon>Streptomyces</taxon>
    </lineage>
</organism>
<accession>A0ABU2L1T6</accession>
<sequence>MSPRSPPSWGVLLRMERQRVMTRPIQPPTLRVVLDEAVLRRRIGGPAVMAEQLRHLAEAAELPNVLLRVMPFTAGEHPGVLSGAFVVLRFPQYGEGRKSEPPTVYADGYTGDLYRDKPNEVERYDTAFEGIWKKSLTEQASRRLITDVAGSHEQQH</sequence>
<reference evidence="3" key="1">
    <citation type="submission" date="2023-07" db="EMBL/GenBank/DDBJ databases">
        <title>30 novel species of actinomycetes from the DSMZ collection.</title>
        <authorList>
            <person name="Nouioui I."/>
        </authorList>
    </citation>
    <scope>NUCLEOTIDE SEQUENCE [LARGE SCALE GENOMIC DNA]</scope>
    <source>
        <strain evidence="3">DSM 44917</strain>
    </source>
</reference>
<evidence type="ECO:0000313" key="2">
    <source>
        <dbReference type="EMBL" id="MDT0305521.1"/>
    </source>
</evidence>
<dbReference type="InterPro" id="IPR043917">
    <property type="entry name" value="DUF5753"/>
</dbReference>
<gene>
    <name evidence="2" type="ORF">RM780_00885</name>
</gene>
<proteinExistence type="predicted"/>
<protein>
    <submittedName>
        <fullName evidence="2">DUF5753 domain-containing protein</fullName>
    </submittedName>
</protein>
<keyword evidence="3" id="KW-1185">Reference proteome</keyword>
<comment type="caution">
    <text evidence="2">The sequence shown here is derived from an EMBL/GenBank/DDBJ whole genome shotgun (WGS) entry which is preliminary data.</text>
</comment>
<feature type="domain" description="DUF5753" evidence="1">
    <location>
        <begin position="11"/>
        <end position="146"/>
    </location>
</feature>
<name>A0ABU2L1T6_9ACTN</name>
<evidence type="ECO:0000313" key="3">
    <source>
        <dbReference type="Proteomes" id="UP001183388"/>
    </source>
</evidence>
<dbReference type="Proteomes" id="UP001183388">
    <property type="component" value="Unassembled WGS sequence"/>
</dbReference>